<gene>
    <name evidence="2" type="ORF">VFPPC_17352</name>
</gene>
<feature type="compositionally biased region" description="Polar residues" evidence="1">
    <location>
        <begin position="111"/>
        <end position="120"/>
    </location>
</feature>
<dbReference type="KEGG" id="pchm:VFPPC_17352"/>
<dbReference type="RefSeq" id="XP_022285917.1">
    <property type="nucleotide sequence ID" value="XM_022429066.1"/>
</dbReference>
<name>A0A219ASC9_METCM</name>
<evidence type="ECO:0000256" key="1">
    <source>
        <dbReference type="SAM" id="MobiDB-lite"/>
    </source>
</evidence>
<feature type="region of interest" description="Disordered" evidence="1">
    <location>
        <begin position="87"/>
        <end position="120"/>
    </location>
</feature>
<keyword evidence="3" id="KW-1185">Reference proteome</keyword>
<evidence type="ECO:0000313" key="3">
    <source>
        <dbReference type="Proteomes" id="UP000078397"/>
    </source>
</evidence>
<dbReference type="Proteomes" id="UP000078397">
    <property type="component" value="Unassembled WGS sequence"/>
</dbReference>
<evidence type="ECO:0000313" key="2">
    <source>
        <dbReference type="EMBL" id="OWT43499.1"/>
    </source>
</evidence>
<organism evidence="2 3">
    <name type="scientific">Pochonia chlamydosporia 170</name>
    <dbReference type="NCBI Taxonomy" id="1380566"/>
    <lineage>
        <taxon>Eukaryota</taxon>
        <taxon>Fungi</taxon>
        <taxon>Dikarya</taxon>
        <taxon>Ascomycota</taxon>
        <taxon>Pezizomycotina</taxon>
        <taxon>Sordariomycetes</taxon>
        <taxon>Hypocreomycetidae</taxon>
        <taxon>Hypocreales</taxon>
        <taxon>Clavicipitaceae</taxon>
        <taxon>Pochonia</taxon>
    </lineage>
</organism>
<dbReference type="GeneID" id="33936338"/>
<dbReference type="AlphaFoldDB" id="A0A219ASC9"/>
<proteinExistence type="predicted"/>
<dbReference type="EMBL" id="LSBJ02000001">
    <property type="protein sequence ID" value="OWT43499.1"/>
    <property type="molecule type" value="Genomic_DNA"/>
</dbReference>
<reference evidence="2 3" key="1">
    <citation type="journal article" date="2016" name="PLoS Pathog.">
        <title>Biosynthesis of antibiotic leucinostatins in bio-control fungus Purpureocillium lilacinum and their inhibition on phytophthora revealed by genome mining.</title>
        <authorList>
            <person name="Wang G."/>
            <person name="Liu Z."/>
            <person name="Lin R."/>
            <person name="Li E."/>
            <person name="Mao Z."/>
            <person name="Ling J."/>
            <person name="Yang Y."/>
            <person name="Yin W.B."/>
            <person name="Xie B."/>
        </authorList>
    </citation>
    <scope>NUCLEOTIDE SEQUENCE [LARGE SCALE GENOMIC DNA]</scope>
    <source>
        <strain evidence="2">170</strain>
    </source>
</reference>
<sequence>MAETMAMADPSKIVRTTVNGWRIPNSQAVHRTQLICKTLSSALVRVEVDTSPTLIDTKVDVAVNGVSCLTRRNKQSRMPMNRRRWARMEAQRPCCPTQLQKTPFQWPGTGLANNTGEPAH</sequence>
<protein>
    <submittedName>
        <fullName evidence="2">Uncharacterized protein</fullName>
    </submittedName>
</protein>
<accession>A0A219ASC9</accession>
<comment type="caution">
    <text evidence="2">The sequence shown here is derived from an EMBL/GenBank/DDBJ whole genome shotgun (WGS) entry which is preliminary data.</text>
</comment>